<accession>A0AA39YGR5</accession>
<sequence>MTGAPDDRGTFPPRAIKHKRSDINDSGNSGGSAEPNEMRLKAAGDLQAVPGSKLLAVEKGVSRDPFSAVVTPAHTSTTTGDSSTDSTTTAALTRFLPETQTEPDDYISPIDRNTRLFFQAIVELPGELRNAIYEEIMEVFMPPQTFIKNPGQHLEDLTEGHAKDNLIVGKPLLELIKCILCSPRYRLRSISKRDKKNIARKGRSKILVGFRNCALRAVPMLRREFLDFFWNQFDVHFCTSLPELYQIPPVFNFLQHIKLITFDVHEMYLLKPLDKMGSIQQLVVALERSAFVGDIRILGSALGVKAVDDTLERVLIYWNYGNTAKNACQAVRLADSPWKHMIKTFCDRTDEERAASPKAFLIRPMDMRLSTRTKGLKLNKKKRPVMVFEGGRTKSQLTDEELEEVLPSRHIDLLIKSYQRDRQARLITEQEFYARIAYYKERYPDDKGLLNNY</sequence>
<evidence type="ECO:0000256" key="1">
    <source>
        <dbReference type="SAM" id="MobiDB-lite"/>
    </source>
</evidence>
<evidence type="ECO:0000313" key="2">
    <source>
        <dbReference type="EMBL" id="KAK0650745.1"/>
    </source>
</evidence>
<protein>
    <submittedName>
        <fullName evidence="2">Uncharacterized protein</fullName>
    </submittedName>
</protein>
<reference evidence="2" key="1">
    <citation type="submission" date="2023-06" db="EMBL/GenBank/DDBJ databases">
        <title>Multi-omics analyses reveal the molecular pathogenesis toolkit of Lasiodiplodia hormozganensis, a cross-kingdom pathogen.</title>
        <authorList>
            <person name="Felix C."/>
            <person name="Meneses R."/>
            <person name="Goncalves M.F.M."/>
            <person name="Tilleman L."/>
            <person name="Duarte A.S."/>
            <person name="Jorrin-Novo J.V."/>
            <person name="Van De Peer Y."/>
            <person name="Deforce D."/>
            <person name="Van Nieuwerburgh F."/>
            <person name="Esteves A.C."/>
            <person name="Alves A."/>
        </authorList>
    </citation>
    <scope>NUCLEOTIDE SEQUENCE</scope>
    <source>
        <strain evidence="2">CBS 339.90</strain>
    </source>
</reference>
<evidence type="ECO:0000313" key="3">
    <source>
        <dbReference type="Proteomes" id="UP001175001"/>
    </source>
</evidence>
<proteinExistence type="predicted"/>
<keyword evidence="3" id="KW-1185">Reference proteome</keyword>
<dbReference type="AlphaFoldDB" id="A0AA39YGR5"/>
<organism evidence="2 3">
    <name type="scientific">Lasiodiplodia hormozganensis</name>
    <dbReference type="NCBI Taxonomy" id="869390"/>
    <lineage>
        <taxon>Eukaryota</taxon>
        <taxon>Fungi</taxon>
        <taxon>Dikarya</taxon>
        <taxon>Ascomycota</taxon>
        <taxon>Pezizomycotina</taxon>
        <taxon>Dothideomycetes</taxon>
        <taxon>Dothideomycetes incertae sedis</taxon>
        <taxon>Botryosphaeriales</taxon>
        <taxon>Botryosphaeriaceae</taxon>
        <taxon>Lasiodiplodia</taxon>
    </lineage>
</organism>
<dbReference type="Proteomes" id="UP001175001">
    <property type="component" value="Unassembled WGS sequence"/>
</dbReference>
<name>A0AA39YGR5_9PEZI</name>
<feature type="region of interest" description="Disordered" evidence="1">
    <location>
        <begin position="1"/>
        <end position="45"/>
    </location>
</feature>
<dbReference type="EMBL" id="JAUJDW010000033">
    <property type="protein sequence ID" value="KAK0650745.1"/>
    <property type="molecule type" value="Genomic_DNA"/>
</dbReference>
<comment type="caution">
    <text evidence="2">The sequence shown here is derived from an EMBL/GenBank/DDBJ whole genome shotgun (WGS) entry which is preliminary data.</text>
</comment>
<gene>
    <name evidence="2" type="ORF">DIS24_g6529</name>
</gene>